<proteinExistence type="predicted"/>
<evidence type="ECO:0008006" key="3">
    <source>
        <dbReference type="Google" id="ProtNLM"/>
    </source>
</evidence>
<comment type="caution">
    <text evidence="1">The sequence shown here is derived from an EMBL/GenBank/DDBJ whole genome shotgun (WGS) entry which is preliminary data.</text>
</comment>
<dbReference type="EMBL" id="JAGHKP010000003">
    <property type="protein sequence ID" value="MBO9153634.1"/>
    <property type="molecule type" value="Genomic_DNA"/>
</dbReference>
<evidence type="ECO:0000313" key="1">
    <source>
        <dbReference type="EMBL" id="MBO9153634.1"/>
    </source>
</evidence>
<evidence type="ECO:0000313" key="2">
    <source>
        <dbReference type="Proteomes" id="UP000679126"/>
    </source>
</evidence>
<dbReference type="Proteomes" id="UP000679126">
    <property type="component" value="Unassembled WGS sequence"/>
</dbReference>
<reference evidence="2" key="1">
    <citation type="submission" date="2021-03" db="EMBL/GenBank/DDBJ databases">
        <title>Assistant Professor.</title>
        <authorList>
            <person name="Huq M.A."/>
        </authorList>
    </citation>
    <scope>NUCLEOTIDE SEQUENCE [LARGE SCALE GENOMIC DNA]</scope>
    <source>
        <strain evidence="2">MAH-28</strain>
    </source>
</reference>
<accession>A0ABS3YG47</accession>
<keyword evidence="2" id="KW-1185">Reference proteome</keyword>
<gene>
    <name evidence="1" type="ORF">J7I43_15500</name>
</gene>
<dbReference type="InterPro" id="IPR032183">
    <property type="entry name" value="PKD-like"/>
</dbReference>
<name>A0ABS3YG47_9BACT</name>
<dbReference type="RefSeq" id="WP_209146636.1">
    <property type="nucleotide sequence ID" value="NZ_JAGHKP010000003.1"/>
</dbReference>
<dbReference type="Pfam" id="PF16407">
    <property type="entry name" value="PKD_2"/>
    <property type="match status" value="1"/>
</dbReference>
<organism evidence="1 2">
    <name type="scientific">Chitinophaga chungangae</name>
    <dbReference type="NCBI Taxonomy" id="2821488"/>
    <lineage>
        <taxon>Bacteria</taxon>
        <taxon>Pseudomonadati</taxon>
        <taxon>Bacteroidota</taxon>
        <taxon>Chitinophagia</taxon>
        <taxon>Chitinophagales</taxon>
        <taxon>Chitinophagaceae</taxon>
        <taxon>Chitinophaga</taxon>
    </lineage>
</organism>
<sequence length="511" mass="56272">MKRTYQSLAACCMLLLNACYKDHGNYEYDLAEQITVTGINSDYDKVSLVDRITLDPQVSSSDPQAEFSCWWGIYETNVQGSAPKVDTIGRTKALDYLVTQPAKGWVLVFGAKNLHTGVSKIVTARVNVITQFTRGWYVMKHSGGQTDVDLFLTPSGIAPGSDKMENVFSLVNGRKLDGSARLFGYYTNYKSDVTGMMANTKGLFILSDKDVSVVNLNTFKEIRGFSSLFYETPAVKRPGSISEGSSANYLVNDGHLHSIYSMSANVGMFGGVQLRDDNNSPYRLSDYFLTYYSGNPFFFDETSCSFVSATGTGSVLSSVTDAAGSEMPANHNNKALLFMGVRATNPYTGIALFRDKTDAGLKILSTITPENYVLKLVNDTLDAAEKLYQAQRYGLIVADESILYFSVGNEIWSRNLANGAEQLQFTVPAGETVTFIRHRKYAGSATLELPYYFNYMLIGTESGGQYKVRAFRKSSGNLNANPDFVLEGEGSVGDVIYIAPSINNYTYLNSY</sequence>
<protein>
    <recommendedName>
        <fullName evidence="3">PKD family protein</fullName>
    </recommendedName>
</protein>